<protein>
    <submittedName>
        <fullName evidence="1">Uncharacterized protein</fullName>
    </submittedName>
</protein>
<dbReference type="eggNOG" id="ENOG50314QJ">
    <property type="taxonomic scope" value="Bacteria"/>
</dbReference>
<dbReference type="RefSeq" id="WP_015747636.1">
    <property type="nucleotide sequence ID" value="NC_013235.1"/>
</dbReference>
<dbReference type="STRING" id="479431.Namu_2372"/>
<dbReference type="Proteomes" id="UP000002218">
    <property type="component" value="Chromosome"/>
</dbReference>
<dbReference type="HOGENOM" id="CLU_965861_0_0_11"/>
<dbReference type="EMBL" id="CP001737">
    <property type="protein sequence ID" value="ACV78747.1"/>
    <property type="molecule type" value="Genomic_DNA"/>
</dbReference>
<sequence>MTDRTILILGHPYDPGTRSVRAELRPGPARPVLVLTPELAAATTWAHRVGTDGQARTALRLPGGRRLTDQDIGCVLNRWDHLPAARLTGASERDREYGALEWQALMASWLAGLAERVVNRPNALAMDAGPRSPRGWLALAVAAGLPVARSVLATTARLVPAGIGGPARPLGPFVPAGASSTGRTPVTFGWAADPTNPDYDDPLSPAGAVEVLVVGGRSLGTPTAGIGDACVDVANRAGCSIVAFRFGGGPGEDAVLQRVCTRPTLVGAGHASAVADLCREIAQWGDPR</sequence>
<dbReference type="InParanoid" id="C8XKI5"/>
<organism evidence="1 2">
    <name type="scientific">Nakamurella multipartita (strain ATCC 700099 / DSM 44233 / CIP 104796 / JCM 9543 / NBRC 105858 / Y-104)</name>
    <name type="common">Microsphaera multipartita</name>
    <dbReference type="NCBI Taxonomy" id="479431"/>
    <lineage>
        <taxon>Bacteria</taxon>
        <taxon>Bacillati</taxon>
        <taxon>Actinomycetota</taxon>
        <taxon>Actinomycetes</taxon>
        <taxon>Nakamurellales</taxon>
        <taxon>Nakamurellaceae</taxon>
        <taxon>Nakamurella</taxon>
    </lineage>
</organism>
<proteinExistence type="predicted"/>
<dbReference type="KEGG" id="nml:Namu_2372"/>
<dbReference type="AlphaFoldDB" id="C8XKI5"/>
<keyword evidence="2" id="KW-1185">Reference proteome</keyword>
<dbReference type="OrthoDB" id="4235926at2"/>
<name>C8XKI5_NAKMY</name>
<evidence type="ECO:0000313" key="2">
    <source>
        <dbReference type="Proteomes" id="UP000002218"/>
    </source>
</evidence>
<reference evidence="2" key="1">
    <citation type="submission" date="2009-09" db="EMBL/GenBank/DDBJ databases">
        <title>The complete genome of Nakamurella multipartita DSM 44233.</title>
        <authorList>
            <consortium name="US DOE Joint Genome Institute (JGI-PGF)"/>
            <person name="Lucas S."/>
            <person name="Copeland A."/>
            <person name="Lapidus A."/>
            <person name="Glavina del Rio T."/>
            <person name="Dalin E."/>
            <person name="Tice H."/>
            <person name="Bruce D."/>
            <person name="Goodwin L."/>
            <person name="Pitluck S."/>
            <person name="Kyrpides N."/>
            <person name="Mavromatis K."/>
            <person name="Ivanova N."/>
            <person name="Ovchinnikova G."/>
            <person name="Sims D."/>
            <person name="Meincke L."/>
            <person name="Brettin T."/>
            <person name="Detter J.C."/>
            <person name="Han C."/>
            <person name="Larimer F."/>
            <person name="Land M."/>
            <person name="Hauser L."/>
            <person name="Markowitz V."/>
            <person name="Cheng J.-F."/>
            <person name="Hugenholtz P."/>
            <person name="Woyke T."/>
            <person name="Wu D."/>
            <person name="Klenk H.-P."/>
            <person name="Eisen J.A."/>
        </authorList>
    </citation>
    <scope>NUCLEOTIDE SEQUENCE [LARGE SCALE GENOMIC DNA]</scope>
    <source>
        <strain evidence="2">ATCC 700099 / DSM 44233 / CIP 104796 / JCM 9543 / NBRC 105858 / Y-104</strain>
    </source>
</reference>
<reference evidence="1 2" key="2">
    <citation type="journal article" date="2010" name="Stand. Genomic Sci.">
        <title>Complete genome sequence of Nakamurella multipartita type strain (Y-104).</title>
        <authorList>
            <person name="Tice H."/>
            <person name="Mayilraj S."/>
            <person name="Sims D."/>
            <person name="Lapidus A."/>
            <person name="Nolan M."/>
            <person name="Lucas S."/>
            <person name="Glavina Del Rio T."/>
            <person name="Copeland A."/>
            <person name="Cheng J.F."/>
            <person name="Meincke L."/>
            <person name="Bruce D."/>
            <person name="Goodwin L."/>
            <person name="Pitluck S."/>
            <person name="Ivanova N."/>
            <person name="Mavromatis K."/>
            <person name="Ovchinnikova G."/>
            <person name="Pati A."/>
            <person name="Chen A."/>
            <person name="Palaniappan K."/>
            <person name="Land M."/>
            <person name="Hauser L."/>
            <person name="Chang Y.J."/>
            <person name="Jeffries C.D."/>
            <person name="Detter J.C."/>
            <person name="Brettin T."/>
            <person name="Rohde M."/>
            <person name="Goker M."/>
            <person name="Bristow J."/>
            <person name="Eisen J.A."/>
            <person name="Markowitz V."/>
            <person name="Hugenholtz P."/>
            <person name="Kyrpides N.C."/>
            <person name="Klenk H.P."/>
            <person name="Chen F."/>
        </authorList>
    </citation>
    <scope>NUCLEOTIDE SEQUENCE [LARGE SCALE GENOMIC DNA]</scope>
    <source>
        <strain evidence="2">ATCC 700099 / DSM 44233 / CIP 104796 / JCM 9543 / NBRC 105858 / Y-104</strain>
    </source>
</reference>
<evidence type="ECO:0000313" key="1">
    <source>
        <dbReference type="EMBL" id="ACV78747.1"/>
    </source>
</evidence>
<gene>
    <name evidence="1" type="ordered locus">Namu_2372</name>
</gene>
<accession>C8XKI5</accession>